<feature type="region of interest" description="Disordered" evidence="1">
    <location>
        <begin position="1"/>
        <end position="23"/>
    </location>
</feature>
<sequence>MANAHQLSSERPHLGSPPSNDTDCLRQPITTFTALLRAAQSTDIDTPAEVNRIEATITPHSSVNKRRLRNRVSCRKTRLKRKLQQHVLEILARERHARHDYLVHLATQLRSTSNHHQRDCELFREFAAKSLHYALVDPEYGGWFDAGIDQEPQAFGEQLGYDSEEVDHLQMRRSKCIKRGRDNDVSSALRRRSQASQALLFKQWQPIVDDLQNIDLQLHRMDENELIPGVFDRYCYWELVGVSIVKVKQAGEIATVAVSGVTRLQFRGRHVEEVSISTIRREDNVPFDFDTSSLYTPKPGIQSEAGAAA</sequence>
<dbReference type="EnsemblProtists" id="HpaT808183">
    <property type="protein sequence ID" value="HpaP808183"/>
    <property type="gene ID" value="HpaG808183"/>
</dbReference>
<dbReference type="InParanoid" id="M4BP45"/>
<dbReference type="EMBL" id="JH598483">
    <property type="status" value="NOT_ANNOTATED_CDS"/>
    <property type="molecule type" value="Genomic_DNA"/>
</dbReference>
<dbReference type="OMA" id="YWKFVAV"/>
<proteinExistence type="predicted"/>
<dbReference type="AlphaFoldDB" id="M4BP45"/>
<evidence type="ECO:0008006" key="4">
    <source>
        <dbReference type="Google" id="ProtNLM"/>
    </source>
</evidence>
<dbReference type="HOGENOM" id="CLU_932132_0_0_1"/>
<protein>
    <recommendedName>
        <fullName evidence="4">BZIP domain-containing protein</fullName>
    </recommendedName>
</protein>
<reference evidence="3" key="1">
    <citation type="journal article" date="2010" name="Science">
        <title>Signatures of adaptation to obligate biotrophy in the Hyaloperonospora arabidopsidis genome.</title>
        <authorList>
            <person name="Baxter L."/>
            <person name="Tripathy S."/>
            <person name="Ishaque N."/>
            <person name="Boot N."/>
            <person name="Cabral A."/>
            <person name="Kemen E."/>
            <person name="Thines M."/>
            <person name="Ah-Fong A."/>
            <person name="Anderson R."/>
            <person name="Badejoko W."/>
            <person name="Bittner-Eddy P."/>
            <person name="Boore J.L."/>
            <person name="Chibucos M.C."/>
            <person name="Coates M."/>
            <person name="Dehal P."/>
            <person name="Delehaunty K."/>
            <person name="Dong S."/>
            <person name="Downton P."/>
            <person name="Dumas B."/>
            <person name="Fabro G."/>
            <person name="Fronick C."/>
            <person name="Fuerstenberg S.I."/>
            <person name="Fulton L."/>
            <person name="Gaulin E."/>
            <person name="Govers F."/>
            <person name="Hughes L."/>
            <person name="Humphray S."/>
            <person name="Jiang R.H."/>
            <person name="Judelson H."/>
            <person name="Kamoun S."/>
            <person name="Kyung K."/>
            <person name="Meijer H."/>
            <person name="Minx P."/>
            <person name="Morris P."/>
            <person name="Nelson J."/>
            <person name="Phuntumart V."/>
            <person name="Qutob D."/>
            <person name="Rehmany A."/>
            <person name="Rougon-Cardoso A."/>
            <person name="Ryden P."/>
            <person name="Torto-Alalibo T."/>
            <person name="Studholme D."/>
            <person name="Wang Y."/>
            <person name="Win J."/>
            <person name="Wood J."/>
            <person name="Clifton S.W."/>
            <person name="Rogers J."/>
            <person name="Van den Ackerveken G."/>
            <person name="Jones J.D."/>
            <person name="McDowell J.M."/>
            <person name="Beynon J."/>
            <person name="Tyler B.M."/>
        </authorList>
    </citation>
    <scope>NUCLEOTIDE SEQUENCE [LARGE SCALE GENOMIC DNA]</scope>
    <source>
        <strain evidence="3">Emoy2</strain>
    </source>
</reference>
<organism evidence="2 3">
    <name type="scientific">Hyaloperonospora arabidopsidis (strain Emoy2)</name>
    <name type="common">Downy mildew agent</name>
    <name type="synonym">Peronospora arabidopsidis</name>
    <dbReference type="NCBI Taxonomy" id="559515"/>
    <lineage>
        <taxon>Eukaryota</taxon>
        <taxon>Sar</taxon>
        <taxon>Stramenopiles</taxon>
        <taxon>Oomycota</taxon>
        <taxon>Peronosporomycetes</taxon>
        <taxon>Peronosporales</taxon>
        <taxon>Peronosporaceae</taxon>
        <taxon>Hyaloperonospora</taxon>
    </lineage>
</organism>
<dbReference type="VEuPathDB" id="FungiDB:HpaG808183"/>
<evidence type="ECO:0000256" key="1">
    <source>
        <dbReference type="SAM" id="MobiDB-lite"/>
    </source>
</evidence>
<dbReference type="eggNOG" id="ENOG502SAB7">
    <property type="taxonomic scope" value="Eukaryota"/>
</dbReference>
<accession>M4BP45</accession>
<evidence type="ECO:0000313" key="3">
    <source>
        <dbReference type="Proteomes" id="UP000011713"/>
    </source>
</evidence>
<dbReference type="Proteomes" id="UP000011713">
    <property type="component" value="Unassembled WGS sequence"/>
</dbReference>
<reference evidence="2" key="2">
    <citation type="submission" date="2015-06" db="UniProtKB">
        <authorList>
            <consortium name="EnsemblProtists"/>
        </authorList>
    </citation>
    <scope>IDENTIFICATION</scope>
    <source>
        <strain evidence="2">Emoy2</strain>
    </source>
</reference>
<dbReference type="CDD" id="cd14686">
    <property type="entry name" value="bZIP"/>
    <property type="match status" value="1"/>
</dbReference>
<evidence type="ECO:0000313" key="2">
    <source>
        <dbReference type="EnsemblProtists" id="HpaP808183"/>
    </source>
</evidence>
<name>M4BP45_HYAAE</name>
<keyword evidence="3" id="KW-1185">Reference proteome</keyword>